<dbReference type="Pfam" id="PF13440">
    <property type="entry name" value="Polysacc_synt_3"/>
    <property type="match status" value="1"/>
</dbReference>
<comment type="subcellular location">
    <subcellularLocation>
        <location evidence="1">Cell membrane</location>
        <topology evidence="1">Multi-pass membrane protein</topology>
    </subcellularLocation>
</comment>
<feature type="transmembrane region" description="Helical" evidence="6">
    <location>
        <begin position="269"/>
        <end position="293"/>
    </location>
</feature>
<feature type="transmembrane region" description="Helical" evidence="6">
    <location>
        <begin position="380"/>
        <end position="401"/>
    </location>
</feature>
<dbReference type="PANTHER" id="PTHR30250:SF11">
    <property type="entry name" value="O-ANTIGEN TRANSPORTER-RELATED"/>
    <property type="match status" value="1"/>
</dbReference>
<evidence type="ECO:0000313" key="8">
    <source>
        <dbReference type="Proteomes" id="UP001501153"/>
    </source>
</evidence>
<keyword evidence="4 6" id="KW-1133">Transmembrane helix</keyword>
<keyword evidence="3 6" id="KW-0812">Transmembrane</keyword>
<evidence type="ECO:0000313" key="7">
    <source>
        <dbReference type="EMBL" id="GAA4370413.1"/>
    </source>
</evidence>
<feature type="transmembrane region" description="Helical" evidence="6">
    <location>
        <begin position="236"/>
        <end position="257"/>
    </location>
</feature>
<comment type="caution">
    <text evidence="7">The sequence shown here is derived from an EMBL/GenBank/DDBJ whole genome shotgun (WGS) entry which is preliminary data.</text>
</comment>
<evidence type="ECO:0000256" key="3">
    <source>
        <dbReference type="ARBA" id="ARBA00022692"/>
    </source>
</evidence>
<evidence type="ECO:0000256" key="2">
    <source>
        <dbReference type="ARBA" id="ARBA00022475"/>
    </source>
</evidence>
<proteinExistence type="predicted"/>
<dbReference type="Proteomes" id="UP001501153">
    <property type="component" value="Unassembled WGS sequence"/>
</dbReference>
<sequence>MKHRIKQFVRQNLQALLQKGSFAQNFAVTLSGSAAVTAIGFLLTPVMSRIYPPAAYGQFAVFNSLLSNLSMVTTLTYQGAFLLPKDKEKFFSLVQLTVTLTFITTASLLVILLLAGEHVMRLFSLEAMGKLFYTLPVLMLLFNLNSIMHSWYQREKQFVKRSSVEVTTSLVGRGATIGYGWWAGGSVVGLLLGEFFNRLTSTVSLAAGTIRHSFGELWRGYTWSGVKAVAKEYKSFPLYMLPASFINVFSSQLPIYALSSGFGSTPVGLYSFSVGLLEIPITLIGNAILPVFWQKAAETHHNEPERLPGITLSLFNKLLYLGLIPFGIITVYGDILFKFVFGARWEMAGVYTGYLGYYYVFKLMSQATSPIYTIMEKQRYILWSNIALLSVRGLGLGIGLWQNDLNLALLLFGLGSLLATFVIDLQVLSLLRLPILRIGLRTIVIVGITLLALKATRIGFEWIML</sequence>
<reference evidence="8" key="1">
    <citation type="journal article" date="2019" name="Int. J. Syst. Evol. Microbiol.">
        <title>The Global Catalogue of Microorganisms (GCM) 10K type strain sequencing project: providing services to taxonomists for standard genome sequencing and annotation.</title>
        <authorList>
            <consortium name="The Broad Institute Genomics Platform"/>
            <consortium name="The Broad Institute Genome Sequencing Center for Infectious Disease"/>
            <person name="Wu L."/>
            <person name="Ma J."/>
        </authorList>
    </citation>
    <scope>NUCLEOTIDE SEQUENCE [LARGE SCALE GENOMIC DNA]</scope>
    <source>
        <strain evidence="8">JCM 17923</strain>
    </source>
</reference>
<evidence type="ECO:0000256" key="5">
    <source>
        <dbReference type="ARBA" id="ARBA00023136"/>
    </source>
</evidence>
<feature type="transmembrane region" description="Helical" evidence="6">
    <location>
        <begin position="90"/>
        <end position="116"/>
    </location>
</feature>
<dbReference type="RefSeq" id="WP_345238405.1">
    <property type="nucleotide sequence ID" value="NZ_BAABGZ010000082.1"/>
</dbReference>
<feature type="transmembrane region" description="Helical" evidence="6">
    <location>
        <begin position="55"/>
        <end position="78"/>
    </location>
</feature>
<feature type="transmembrane region" description="Helical" evidence="6">
    <location>
        <begin position="438"/>
        <end position="460"/>
    </location>
</feature>
<evidence type="ECO:0000256" key="4">
    <source>
        <dbReference type="ARBA" id="ARBA00022989"/>
    </source>
</evidence>
<dbReference type="EMBL" id="BAABGZ010000082">
    <property type="protein sequence ID" value="GAA4370413.1"/>
    <property type="molecule type" value="Genomic_DNA"/>
</dbReference>
<organism evidence="7 8">
    <name type="scientific">Hymenobacter saemangeumensis</name>
    <dbReference type="NCBI Taxonomy" id="1084522"/>
    <lineage>
        <taxon>Bacteria</taxon>
        <taxon>Pseudomonadati</taxon>
        <taxon>Bacteroidota</taxon>
        <taxon>Cytophagia</taxon>
        <taxon>Cytophagales</taxon>
        <taxon>Hymenobacteraceae</taxon>
        <taxon>Hymenobacter</taxon>
    </lineage>
</organism>
<evidence type="ECO:0000256" key="6">
    <source>
        <dbReference type="SAM" id="Phobius"/>
    </source>
</evidence>
<evidence type="ECO:0000256" key="1">
    <source>
        <dbReference type="ARBA" id="ARBA00004651"/>
    </source>
</evidence>
<keyword evidence="8" id="KW-1185">Reference proteome</keyword>
<feature type="transmembrane region" description="Helical" evidence="6">
    <location>
        <begin position="407"/>
        <end position="431"/>
    </location>
</feature>
<keyword evidence="5 6" id="KW-0472">Membrane</keyword>
<protein>
    <submittedName>
        <fullName evidence="7">Oligosaccharide flippase family protein</fullName>
    </submittedName>
</protein>
<feature type="transmembrane region" description="Helical" evidence="6">
    <location>
        <begin position="314"/>
        <end position="333"/>
    </location>
</feature>
<feature type="transmembrane region" description="Helical" evidence="6">
    <location>
        <begin position="131"/>
        <end position="152"/>
    </location>
</feature>
<dbReference type="InterPro" id="IPR050833">
    <property type="entry name" value="Poly_Biosynth_Transport"/>
</dbReference>
<name>A0ABP8ISD0_9BACT</name>
<feature type="transmembrane region" description="Helical" evidence="6">
    <location>
        <begin position="339"/>
        <end position="360"/>
    </location>
</feature>
<keyword evidence="2" id="KW-1003">Cell membrane</keyword>
<accession>A0ABP8ISD0</accession>
<feature type="transmembrane region" description="Helical" evidence="6">
    <location>
        <begin position="21"/>
        <end position="43"/>
    </location>
</feature>
<gene>
    <name evidence="7" type="ORF">GCM10023185_44840</name>
</gene>
<dbReference type="PANTHER" id="PTHR30250">
    <property type="entry name" value="PST FAMILY PREDICTED COLANIC ACID TRANSPORTER"/>
    <property type="match status" value="1"/>
</dbReference>